<dbReference type="AlphaFoldDB" id="A0A078MB47"/>
<dbReference type="HOGENOM" id="CLU_026209_1_0_9"/>
<dbReference type="InterPro" id="IPR051044">
    <property type="entry name" value="MAG_DAG_Lipase"/>
</dbReference>
<dbReference type="InterPro" id="IPR029058">
    <property type="entry name" value="AB_hydrolase_fold"/>
</dbReference>
<feature type="domain" description="Serine aminopeptidase S33" evidence="1">
    <location>
        <begin position="24"/>
        <end position="280"/>
    </location>
</feature>
<dbReference type="PANTHER" id="PTHR11614">
    <property type="entry name" value="PHOSPHOLIPASE-RELATED"/>
    <property type="match status" value="1"/>
</dbReference>
<protein>
    <submittedName>
        <fullName evidence="2">Phospholipase YtpA</fullName>
    </submittedName>
</protein>
<dbReference type="EMBL" id="LN483076">
    <property type="protein sequence ID" value="CEA04623.1"/>
    <property type="molecule type" value="Genomic_DNA"/>
</dbReference>
<accession>A0A078MB47</accession>
<sequence>MTYIRMSDGHELFVRSYEPATTCRGHVHILHGMAEHSGRYDKFARFLQQQGYYVTLHDHRGHGQTAARNGKYGYFGAEAGFHRVVIDAHEVIEAVRKGKNLPQVQLIGHSMGSFIARRYVQRYQVATVILIGTGEGTLLHKAGQIIPALSAVKDEPNPLLDKLSFGSFNRTVSKPATDYDWLCANPQAVQQYIADEQCGFIATTQFYADIMEGIVLVSTPSQIAHIPKTLPILIISGSEDPVGAMTKGVFAVAEQFNKAGVENVCTYIVEGKRHEILNEVNYLTTYHVILRWLQEHE</sequence>
<gene>
    <name evidence="2" type="primary">ytpA_1</name>
    <name evidence="2" type="ORF">BN1050_02055</name>
</gene>
<name>A0A078MB47_9BACL</name>
<dbReference type="SUPFAM" id="SSF53474">
    <property type="entry name" value="alpha/beta-Hydrolases"/>
    <property type="match status" value="1"/>
</dbReference>
<dbReference type="Gene3D" id="3.40.50.1820">
    <property type="entry name" value="alpha/beta hydrolase"/>
    <property type="match status" value="1"/>
</dbReference>
<evidence type="ECO:0000259" key="1">
    <source>
        <dbReference type="Pfam" id="PF12146"/>
    </source>
</evidence>
<dbReference type="PATRIC" id="fig|1461583.4.peg.1978"/>
<organism evidence="2">
    <name type="scientific">Metalysinibacillus saudimassiliensis</name>
    <dbReference type="NCBI Taxonomy" id="1461583"/>
    <lineage>
        <taxon>Bacteria</taxon>
        <taxon>Bacillati</taxon>
        <taxon>Bacillota</taxon>
        <taxon>Bacilli</taxon>
        <taxon>Bacillales</taxon>
        <taxon>Caryophanaceae</taxon>
        <taxon>Metalysinibacillus</taxon>
    </lineage>
</organism>
<dbReference type="Pfam" id="PF12146">
    <property type="entry name" value="Hydrolase_4"/>
    <property type="match status" value="1"/>
</dbReference>
<dbReference type="InterPro" id="IPR022742">
    <property type="entry name" value="Hydrolase_4"/>
</dbReference>
<proteinExistence type="predicted"/>
<reference evidence="2" key="1">
    <citation type="submission" date="2014-07" db="EMBL/GenBank/DDBJ databases">
        <authorList>
            <person name="Urmite Genomes Urmite Genomes"/>
        </authorList>
    </citation>
    <scope>NUCLEOTIDE SEQUENCE</scope>
    <source>
        <strain evidence="2">13S34_air</strain>
    </source>
</reference>
<evidence type="ECO:0000313" key="2">
    <source>
        <dbReference type="EMBL" id="CEA04623.1"/>
    </source>
</evidence>